<reference evidence="2 3" key="1">
    <citation type="submission" date="2020-08" db="EMBL/GenBank/DDBJ databases">
        <title>Genomic Encyclopedia of Type Strains, Phase IV (KMG-IV): sequencing the most valuable type-strain genomes for metagenomic binning, comparative biology and taxonomic classification.</title>
        <authorList>
            <person name="Goeker M."/>
        </authorList>
    </citation>
    <scope>NUCLEOTIDE SEQUENCE [LARGE SCALE GENOMIC DNA]</scope>
    <source>
        <strain evidence="2 3">DSM 103526</strain>
    </source>
</reference>
<name>A0A841KZC8_9FIRM</name>
<feature type="transmembrane region" description="Helical" evidence="1">
    <location>
        <begin position="73"/>
        <end position="95"/>
    </location>
</feature>
<dbReference type="RefSeq" id="WP_184309808.1">
    <property type="nucleotide sequence ID" value="NZ_JACHEN010000007.1"/>
</dbReference>
<evidence type="ECO:0000313" key="3">
    <source>
        <dbReference type="Proteomes" id="UP000579281"/>
    </source>
</evidence>
<dbReference type="AlphaFoldDB" id="A0A841KZC8"/>
<keyword evidence="1" id="KW-0472">Membrane</keyword>
<protein>
    <submittedName>
        <fullName evidence="2">Uncharacterized protein</fullName>
    </submittedName>
</protein>
<gene>
    <name evidence="2" type="ORF">HNQ80_001574</name>
</gene>
<dbReference type="EMBL" id="JACHEN010000007">
    <property type="protein sequence ID" value="MBB6215485.1"/>
    <property type="molecule type" value="Genomic_DNA"/>
</dbReference>
<evidence type="ECO:0000313" key="2">
    <source>
        <dbReference type="EMBL" id="MBB6215485.1"/>
    </source>
</evidence>
<keyword evidence="1" id="KW-0812">Transmembrane</keyword>
<keyword evidence="1" id="KW-1133">Transmembrane helix</keyword>
<sequence>MLQKPWIKIFIWFMATFFFFLASGVIISILKPGPTENEVMQFMMGMMAAMDNSMMGVAMNIEHNGALQEVIVLSTKLMIPLIFISMVAGFAIRYMQWRNKHVKQ</sequence>
<dbReference type="Proteomes" id="UP000579281">
    <property type="component" value="Unassembled WGS sequence"/>
</dbReference>
<feature type="transmembrane region" description="Helical" evidence="1">
    <location>
        <begin position="6"/>
        <end position="30"/>
    </location>
</feature>
<proteinExistence type="predicted"/>
<comment type="caution">
    <text evidence="2">The sequence shown here is derived from an EMBL/GenBank/DDBJ whole genome shotgun (WGS) entry which is preliminary data.</text>
</comment>
<evidence type="ECO:0000256" key="1">
    <source>
        <dbReference type="SAM" id="Phobius"/>
    </source>
</evidence>
<accession>A0A841KZC8</accession>
<keyword evidence="3" id="KW-1185">Reference proteome</keyword>
<organism evidence="2 3">
    <name type="scientific">Anaerosolibacter carboniphilus</name>
    <dbReference type="NCBI Taxonomy" id="1417629"/>
    <lineage>
        <taxon>Bacteria</taxon>
        <taxon>Bacillati</taxon>
        <taxon>Bacillota</taxon>
        <taxon>Clostridia</taxon>
        <taxon>Peptostreptococcales</taxon>
        <taxon>Thermotaleaceae</taxon>
        <taxon>Anaerosolibacter</taxon>
    </lineage>
</organism>